<protein>
    <recommendedName>
        <fullName evidence="2">Inosine/uridine-preferring nucleoside hydrolase domain-containing protein</fullName>
    </recommendedName>
</protein>
<accession>X6PBR1</accession>
<comment type="caution">
    <text evidence="3">The sequence shown here is derived from an EMBL/GenBank/DDBJ whole genome shotgun (WGS) entry which is preliminary data.</text>
</comment>
<evidence type="ECO:0000313" key="4">
    <source>
        <dbReference type="Proteomes" id="UP000023152"/>
    </source>
</evidence>
<keyword evidence="4" id="KW-1185">Reference proteome</keyword>
<dbReference type="InterPro" id="IPR001910">
    <property type="entry name" value="Inosine/uridine_hydrolase_dom"/>
</dbReference>
<evidence type="ECO:0000256" key="1">
    <source>
        <dbReference type="ARBA" id="ARBA00009176"/>
    </source>
</evidence>
<evidence type="ECO:0000313" key="3">
    <source>
        <dbReference type="EMBL" id="ETO35621.1"/>
    </source>
</evidence>
<dbReference type="EMBL" id="ASPP01001466">
    <property type="protein sequence ID" value="ETO35621.1"/>
    <property type="molecule type" value="Genomic_DNA"/>
</dbReference>
<name>X6PBR1_RETFI</name>
<evidence type="ECO:0000259" key="2">
    <source>
        <dbReference type="Pfam" id="PF01156"/>
    </source>
</evidence>
<dbReference type="Gene3D" id="3.90.245.10">
    <property type="entry name" value="Ribonucleoside hydrolase-like"/>
    <property type="match status" value="1"/>
</dbReference>
<dbReference type="SUPFAM" id="SSF53590">
    <property type="entry name" value="Nucleoside hydrolase"/>
    <property type="match status" value="1"/>
</dbReference>
<feature type="domain" description="Inosine/uridine-preferring nucleoside hydrolase" evidence="2">
    <location>
        <begin position="1"/>
        <end position="165"/>
    </location>
</feature>
<dbReference type="PANTHER" id="PTHR46190:SF1">
    <property type="entry name" value="SI:CH211-201H21.5"/>
    <property type="match status" value="1"/>
</dbReference>
<dbReference type="Proteomes" id="UP000023152">
    <property type="component" value="Unassembled WGS sequence"/>
</dbReference>
<dbReference type="Pfam" id="PF01156">
    <property type="entry name" value="IU_nuc_hydro"/>
    <property type="match status" value="1"/>
</dbReference>
<gene>
    <name evidence="3" type="ORF">RFI_01440</name>
</gene>
<organism evidence="3 4">
    <name type="scientific">Reticulomyxa filosa</name>
    <dbReference type="NCBI Taxonomy" id="46433"/>
    <lineage>
        <taxon>Eukaryota</taxon>
        <taxon>Sar</taxon>
        <taxon>Rhizaria</taxon>
        <taxon>Retaria</taxon>
        <taxon>Foraminifera</taxon>
        <taxon>Monothalamids</taxon>
        <taxon>Reticulomyxidae</taxon>
        <taxon>Reticulomyxa</taxon>
    </lineage>
</organism>
<dbReference type="AlphaFoldDB" id="X6PBR1"/>
<comment type="similarity">
    <text evidence="1">Belongs to the IUNH family.</text>
</comment>
<dbReference type="PANTHER" id="PTHR46190">
    <property type="entry name" value="SI:CH211-201H21.5-RELATED"/>
    <property type="match status" value="1"/>
</dbReference>
<dbReference type="OrthoDB" id="432381at2759"/>
<proteinExistence type="inferred from homology"/>
<dbReference type="GO" id="GO:0016799">
    <property type="term" value="F:hydrolase activity, hydrolyzing N-glycosyl compounds"/>
    <property type="evidence" value="ECO:0007669"/>
    <property type="project" value="InterPro"/>
</dbReference>
<dbReference type="InterPro" id="IPR036452">
    <property type="entry name" value="Ribo_hydro-like"/>
</dbReference>
<reference evidence="3 4" key="1">
    <citation type="journal article" date="2013" name="Curr. Biol.">
        <title>The Genome of the Foraminiferan Reticulomyxa filosa.</title>
        <authorList>
            <person name="Glockner G."/>
            <person name="Hulsmann N."/>
            <person name="Schleicher M."/>
            <person name="Noegel A.A."/>
            <person name="Eichinger L."/>
            <person name="Gallinger C."/>
            <person name="Pawlowski J."/>
            <person name="Sierra R."/>
            <person name="Euteneuer U."/>
            <person name="Pillet L."/>
            <person name="Moustafa A."/>
            <person name="Platzer M."/>
            <person name="Groth M."/>
            <person name="Szafranski K."/>
            <person name="Schliwa M."/>
        </authorList>
    </citation>
    <scope>NUCLEOTIDE SEQUENCE [LARGE SCALE GENOMIC DNA]</scope>
</reference>
<dbReference type="InterPro" id="IPR052775">
    <property type="entry name" value="IUN_hydrolase"/>
</dbReference>
<sequence>MGGCIYARGNACPMSEWNFFYDPEAVKIVLQHCHQTKCVIFPYDCFSDISFSRFYEQFQKFKLSFHKNSRLQTNYHFIHKLFHYWIQMYQSSSLEDRSGFYFNLVDFECLLCYLYQHDVITKSRHVKCDVELAGEYSRGALAIDWLPHPPSANNVHIIESVNGQLIFQKFFELLESIQFNHNFSIKLN</sequence>